<dbReference type="InterPro" id="IPR010813">
    <property type="entry name" value="DUF1413"/>
</dbReference>
<dbReference type="Pfam" id="PF07205">
    <property type="entry name" value="DUF1413"/>
    <property type="match status" value="1"/>
</dbReference>
<evidence type="ECO:0000313" key="1">
    <source>
        <dbReference type="EMBL" id="SCZ47704.1"/>
    </source>
</evidence>
<organism evidence="1 2">
    <name type="scientific">Pseudomonas oryzihabitans</name>
    <dbReference type="NCBI Taxonomy" id="47885"/>
    <lineage>
        <taxon>Bacteria</taxon>
        <taxon>Pseudomonadati</taxon>
        <taxon>Pseudomonadota</taxon>
        <taxon>Gammaproteobacteria</taxon>
        <taxon>Pseudomonadales</taxon>
        <taxon>Pseudomonadaceae</taxon>
        <taxon>Pseudomonas</taxon>
    </lineage>
</organism>
<protein>
    <submittedName>
        <fullName evidence="1">Uncharacterized protein</fullName>
    </submittedName>
</protein>
<gene>
    <name evidence="1" type="ORF">SAMN05216279_115102</name>
</gene>
<dbReference type="AlphaFoldDB" id="A0A1G5PDV7"/>
<comment type="caution">
    <text evidence="1">The sequence shown here is derived from an EMBL/GenBank/DDBJ whole genome shotgun (WGS) entry which is preliminary data.</text>
</comment>
<name>A0A1G5PDV7_9PSED</name>
<accession>A0A1G5PDV7</accession>
<proteinExistence type="predicted"/>
<sequence>MNVSINLTPSIATWVKTQPDIEAAILQALEEHVSKVDSPMIRAARLLQRNVPNLPAEMEFEIPQILGREHWEVLDRSDRLALGKWVKRESADFGLVFIRKSPQNHAIYKRLV</sequence>
<evidence type="ECO:0000313" key="2">
    <source>
        <dbReference type="Proteomes" id="UP000183046"/>
    </source>
</evidence>
<dbReference type="OrthoDB" id="7020255at2"/>
<reference evidence="2" key="1">
    <citation type="submission" date="2016-10" db="EMBL/GenBank/DDBJ databases">
        <authorList>
            <person name="de Groot N.N."/>
        </authorList>
    </citation>
    <scope>NUCLEOTIDE SEQUENCE [LARGE SCALE GENOMIC DNA]</scope>
    <source>
        <strain evidence="2">DSM 15758</strain>
    </source>
</reference>
<dbReference type="RefSeq" id="WP_074584903.1">
    <property type="nucleotide sequence ID" value="NZ_FMWB01000015.1"/>
</dbReference>
<dbReference type="Proteomes" id="UP000183046">
    <property type="component" value="Unassembled WGS sequence"/>
</dbReference>
<dbReference type="EMBL" id="FMWB01000015">
    <property type="protein sequence ID" value="SCZ47704.1"/>
    <property type="molecule type" value="Genomic_DNA"/>
</dbReference>